<dbReference type="EMBL" id="JACHXF010000005">
    <property type="protein sequence ID" value="MBB3095107.1"/>
    <property type="molecule type" value="Genomic_DNA"/>
</dbReference>
<reference evidence="3 4" key="1">
    <citation type="submission" date="2020-08" db="EMBL/GenBank/DDBJ databases">
        <title>Genomic Encyclopedia of Type Strains, Phase III (KMG-III): the genomes of soil and plant-associated and newly described type strains.</title>
        <authorList>
            <person name="Whitman W."/>
        </authorList>
    </citation>
    <scope>NUCLEOTIDE SEQUENCE [LARGE SCALE GENOMIC DNA]</scope>
    <source>
        <strain evidence="3 4">CECT 3287</strain>
    </source>
</reference>
<feature type="transmembrane region" description="Helical" evidence="1">
    <location>
        <begin position="41"/>
        <end position="63"/>
    </location>
</feature>
<keyword evidence="1" id="KW-0472">Membrane</keyword>
<feature type="transmembrane region" description="Helical" evidence="1">
    <location>
        <begin position="120"/>
        <end position="140"/>
    </location>
</feature>
<proteinExistence type="predicted"/>
<protein>
    <submittedName>
        <fullName evidence="3">Glycopeptide antibiotics resistance protein</fullName>
    </submittedName>
</protein>
<dbReference type="RefSeq" id="WP_183219588.1">
    <property type="nucleotide sequence ID" value="NZ_BMPW01000009.1"/>
</dbReference>
<evidence type="ECO:0000256" key="1">
    <source>
        <dbReference type="SAM" id="Phobius"/>
    </source>
</evidence>
<dbReference type="Pfam" id="PF04892">
    <property type="entry name" value="VanZ"/>
    <property type="match status" value="1"/>
</dbReference>
<organism evidence="3 4">
    <name type="scientific">Actinoplanes campanulatus</name>
    <dbReference type="NCBI Taxonomy" id="113559"/>
    <lineage>
        <taxon>Bacteria</taxon>
        <taxon>Bacillati</taxon>
        <taxon>Actinomycetota</taxon>
        <taxon>Actinomycetes</taxon>
        <taxon>Micromonosporales</taxon>
        <taxon>Micromonosporaceae</taxon>
        <taxon>Actinoplanes</taxon>
    </lineage>
</organism>
<dbReference type="Proteomes" id="UP000590749">
    <property type="component" value="Unassembled WGS sequence"/>
</dbReference>
<feature type="domain" description="VanZ-like" evidence="2">
    <location>
        <begin position="49"/>
        <end position="164"/>
    </location>
</feature>
<comment type="caution">
    <text evidence="3">The sequence shown here is derived from an EMBL/GenBank/DDBJ whole genome shotgun (WGS) entry which is preliminary data.</text>
</comment>
<evidence type="ECO:0000313" key="4">
    <source>
        <dbReference type="Proteomes" id="UP000590749"/>
    </source>
</evidence>
<dbReference type="PANTHER" id="PTHR36834">
    <property type="entry name" value="MEMBRANE PROTEIN-RELATED"/>
    <property type="match status" value="1"/>
</dbReference>
<keyword evidence="1" id="KW-0812">Transmembrane</keyword>
<dbReference type="AlphaFoldDB" id="A0A7W5AFH9"/>
<name>A0A7W5AFH9_9ACTN</name>
<dbReference type="InterPro" id="IPR006976">
    <property type="entry name" value="VanZ-like"/>
</dbReference>
<accession>A0A7W5AFH9</accession>
<gene>
    <name evidence="3" type="ORF">FHR83_002770</name>
</gene>
<sequence length="193" mass="21527">MPVHRLDIPALPVLLPLGVILMIVSTVFLHRRGQLTPGRLIVFWFAGWYAVAILGATMLPMSLSWGPGAGGPDLERILWVPIEDMRRRDFVLNMVMTLPLGAVLHMVFGVRGWGPVVKTGFAISLGIESAQLFLLLTLHGLRWADVHDLTSNTFGTVVGYLIFRRLMRFAHFRRAVENCSFDRIGRGSPAVVR</sequence>
<feature type="transmembrane region" description="Helical" evidence="1">
    <location>
        <begin position="90"/>
        <end position="108"/>
    </location>
</feature>
<evidence type="ECO:0000313" key="3">
    <source>
        <dbReference type="EMBL" id="MBB3095107.1"/>
    </source>
</evidence>
<evidence type="ECO:0000259" key="2">
    <source>
        <dbReference type="Pfam" id="PF04892"/>
    </source>
</evidence>
<keyword evidence="4" id="KW-1185">Reference proteome</keyword>
<dbReference type="PANTHER" id="PTHR36834:SF2">
    <property type="entry name" value="MEMBRANE PROTEIN"/>
    <property type="match status" value="1"/>
</dbReference>
<dbReference type="InterPro" id="IPR053150">
    <property type="entry name" value="Teicoplanin_resist-assoc"/>
</dbReference>
<feature type="transmembrane region" description="Helical" evidence="1">
    <location>
        <begin position="6"/>
        <end position="29"/>
    </location>
</feature>
<feature type="transmembrane region" description="Helical" evidence="1">
    <location>
        <begin position="146"/>
        <end position="163"/>
    </location>
</feature>
<keyword evidence="1" id="KW-1133">Transmembrane helix</keyword>